<reference evidence="1 2" key="1">
    <citation type="journal article" date="2011" name="J. Bacteriol.">
        <title>Complete genome sequences of two hemotropic Mycoplasmas, Mycoplasma haemofelis strain Ohio2 and Mycoplasma suis strain Illinois.</title>
        <authorList>
            <person name="Messick J.B."/>
            <person name="Santos A.P."/>
            <person name="Guimaraes A.M."/>
        </authorList>
    </citation>
    <scope>NUCLEOTIDE SEQUENCE [LARGE SCALE GENOMIC DNA]</scope>
    <source>
        <strain evidence="1 2">Ohio2</strain>
    </source>
</reference>
<dbReference type="STRING" id="859194.MHF_1353"/>
<dbReference type="EMBL" id="CP002808">
    <property type="protein sequence ID" value="AEG73589.1"/>
    <property type="molecule type" value="Genomic_DNA"/>
</dbReference>
<name>F6FG91_MYCHI</name>
<dbReference type="HOGENOM" id="CLU_057307_0_0_14"/>
<evidence type="ECO:0000313" key="2">
    <source>
        <dbReference type="Proteomes" id="UP000007952"/>
    </source>
</evidence>
<dbReference type="AlphaFoldDB" id="F6FG91"/>
<accession>F6FG91</accession>
<proteinExistence type="predicted"/>
<dbReference type="Proteomes" id="UP000007952">
    <property type="component" value="Chromosome"/>
</dbReference>
<reference key="2">
    <citation type="submission" date="2011-05" db="EMBL/GenBank/DDBJ databases">
        <title>The Genome of Mycoplasma haemofelis Strain Ohio2, a pathogenic hemoplasma of the cat.</title>
        <authorList>
            <person name="Santos A.P."/>
            <person name="Guimaraes A.M.S."/>
            <person name="SanMiguel P.J."/>
            <person name="Martin S.W."/>
            <person name="Messick J.B."/>
        </authorList>
    </citation>
    <scope>NUCLEOTIDE SEQUENCE</scope>
    <source>
        <strain>Ohio2</strain>
    </source>
</reference>
<organism evidence="1 2">
    <name type="scientific">Mycoplasma haemofelis (strain Ohio2)</name>
    <dbReference type="NCBI Taxonomy" id="859194"/>
    <lineage>
        <taxon>Bacteria</taxon>
        <taxon>Bacillati</taxon>
        <taxon>Mycoplasmatota</taxon>
        <taxon>Mollicutes</taxon>
        <taxon>Mycoplasmataceae</taxon>
        <taxon>Mycoplasma</taxon>
    </lineage>
</organism>
<protein>
    <submittedName>
        <fullName evidence="1">Uncharacterized protein</fullName>
    </submittedName>
</protein>
<dbReference type="KEGG" id="mhf:MHF_1353"/>
<gene>
    <name evidence="1" type="ordered locus">MHF_1353</name>
</gene>
<evidence type="ECO:0000313" key="1">
    <source>
        <dbReference type="EMBL" id="AEG73589.1"/>
    </source>
</evidence>
<sequence>MVLESLKFGYLLSAAGNFYGDAHNVLFSGKNVKHKTIRSPRFLSKHYFSGFEFSSSDSFTTTFKNGVTGINPKIRGKYYVKWIDGDYFDWQNHVRELNAKNDKSAVEALLKGKTLSFLTLRDVCNAYANKPLKVIGSNYNFTFESEGVTVNSLANLSEWKNAVSVCTRTLRLEDYMRRAYLDSKLIEGKEIITNSSDISDGSLSLREEDEKSSLAYGKEYLKDRLSGLSDDKVKEQIFKWCKYLGNKAASSGTWNNDKVNFATYCMKGKDSLSRRNKRNAVELVKSKQPKVQTLGEYLQKEYLDHNYLGNKRFVSSAGEVSDSVYALRQDDEKNYESLSMRDKEFLQDRLKEKSLDLVKNEVFEWCNFLKSRSVVTKDRNLHNLRTYCLTEK</sequence>
<dbReference type="BioCyc" id="MHAE859194:G1GR7-1348-MONOMER"/>